<evidence type="ECO:0000256" key="6">
    <source>
        <dbReference type="RuleBase" id="RU363032"/>
    </source>
</evidence>
<feature type="transmembrane region" description="Helical" evidence="6">
    <location>
        <begin position="184"/>
        <end position="206"/>
    </location>
</feature>
<evidence type="ECO:0000256" key="2">
    <source>
        <dbReference type="ARBA" id="ARBA00022448"/>
    </source>
</evidence>
<evidence type="ECO:0000256" key="5">
    <source>
        <dbReference type="ARBA" id="ARBA00023136"/>
    </source>
</evidence>
<dbReference type="PANTHER" id="PTHR30177">
    <property type="entry name" value="GLYCINE BETAINE/L-PROLINE TRANSPORT SYSTEM PERMEASE PROTEIN PROW"/>
    <property type="match status" value="1"/>
</dbReference>
<dbReference type="PROSITE" id="PS51257">
    <property type="entry name" value="PROKAR_LIPOPROTEIN"/>
    <property type="match status" value="1"/>
</dbReference>
<dbReference type="OrthoDB" id="9801163at2"/>
<dbReference type="RefSeq" id="WP_136775833.1">
    <property type="nucleotide sequence ID" value="NZ_SUPK01000001.1"/>
</dbReference>
<comment type="caution">
    <text evidence="8">The sequence shown here is derived from an EMBL/GenBank/DDBJ whole genome shotgun (WGS) entry which is preliminary data.</text>
</comment>
<dbReference type="FunFam" id="1.10.3720.10:FF:000001">
    <property type="entry name" value="Glycine betaine ABC transporter, permease"/>
    <property type="match status" value="1"/>
</dbReference>
<evidence type="ECO:0000256" key="4">
    <source>
        <dbReference type="ARBA" id="ARBA00022989"/>
    </source>
</evidence>
<dbReference type="CDD" id="cd06261">
    <property type="entry name" value="TM_PBP2"/>
    <property type="match status" value="1"/>
</dbReference>
<dbReference type="EMBL" id="SUPK01000001">
    <property type="protein sequence ID" value="TJY44113.1"/>
    <property type="molecule type" value="Genomic_DNA"/>
</dbReference>
<evidence type="ECO:0000256" key="3">
    <source>
        <dbReference type="ARBA" id="ARBA00022692"/>
    </source>
</evidence>
<dbReference type="InterPro" id="IPR035906">
    <property type="entry name" value="MetI-like_sf"/>
</dbReference>
<dbReference type="SUPFAM" id="SSF161098">
    <property type="entry name" value="MetI-like"/>
    <property type="match status" value="1"/>
</dbReference>
<dbReference type="GO" id="GO:0031460">
    <property type="term" value="P:glycine betaine transport"/>
    <property type="evidence" value="ECO:0007669"/>
    <property type="project" value="TreeGrafter"/>
</dbReference>
<dbReference type="PANTHER" id="PTHR30177:SF4">
    <property type="entry name" value="OSMOPROTECTANT IMPORT PERMEASE PROTEIN OSMW"/>
    <property type="match status" value="1"/>
</dbReference>
<sequence>MNRLWHAFAIDWENILARTQEHIILSFIAVAAACIIAIPMGIYLTRHKRLAQPILGVVSVIQTIPSLAMFGFMIPLFGIGTLPAAVALTLYALLPVLQNTYVGINEVDPALIESGRGMGMTKWQVLRMVQLPIATGFIMSGVRLVAVQTISGATIATYIAAGGLGDIITRGIAMIDTVSILEGAIPVCVLVLVVNLLLLGLGKLLMPKGLRKR</sequence>
<keyword evidence="2 6" id="KW-0813">Transport</keyword>
<evidence type="ECO:0000259" key="7">
    <source>
        <dbReference type="PROSITE" id="PS50928"/>
    </source>
</evidence>
<dbReference type="PROSITE" id="PS50928">
    <property type="entry name" value="ABC_TM1"/>
    <property type="match status" value="1"/>
</dbReference>
<comment type="similarity">
    <text evidence="6">Belongs to the binding-protein-dependent transport system permease family.</text>
</comment>
<dbReference type="Proteomes" id="UP000309673">
    <property type="component" value="Unassembled WGS sequence"/>
</dbReference>
<evidence type="ECO:0000256" key="1">
    <source>
        <dbReference type="ARBA" id="ARBA00004141"/>
    </source>
</evidence>
<dbReference type="GO" id="GO:0005886">
    <property type="term" value="C:plasma membrane"/>
    <property type="evidence" value="ECO:0007669"/>
    <property type="project" value="UniProtKB-SubCell"/>
</dbReference>
<accession>A0A4U0FGI9</accession>
<organism evidence="8 9">
    <name type="scientific">Cohnella pontilimi</name>
    <dbReference type="NCBI Taxonomy" id="2564100"/>
    <lineage>
        <taxon>Bacteria</taxon>
        <taxon>Bacillati</taxon>
        <taxon>Bacillota</taxon>
        <taxon>Bacilli</taxon>
        <taxon>Bacillales</taxon>
        <taxon>Paenibacillaceae</taxon>
        <taxon>Cohnella</taxon>
    </lineage>
</organism>
<keyword evidence="5 6" id="KW-0472">Membrane</keyword>
<dbReference type="InterPro" id="IPR000515">
    <property type="entry name" value="MetI-like"/>
</dbReference>
<evidence type="ECO:0000313" key="9">
    <source>
        <dbReference type="Proteomes" id="UP000309673"/>
    </source>
</evidence>
<proteinExistence type="inferred from homology"/>
<keyword evidence="3 6" id="KW-0812">Transmembrane</keyword>
<dbReference type="GO" id="GO:0055085">
    <property type="term" value="P:transmembrane transport"/>
    <property type="evidence" value="ECO:0007669"/>
    <property type="project" value="InterPro"/>
</dbReference>
<dbReference type="InterPro" id="IPR051204">
    <property type="entry name" value="ABC_transp_perm/SBD"/>
</dbReference>
<keyword evidence="4 6" id="KW-1133">Transmembrane helix</keyword>
<gene>
    <name evidence="8" type="ORF">E5161_01570</name>
</gene>
<keyword evidence="9" id="KW-1185">Reference proteome</keyword>
<dbReference type="AlphaFoldDB" id="A0A4U0FGI9"/>
<feature type="transmembrane region" description="Helical" evidence="6">
    <location>
        <begin position="23"/>
        <end position="42"/>
    </location>
</feature>
<evidence type="ECO:0000313" key="8">
    <source>
        <dbReference type="EMBL" id="TJY44113.1"/>
    </source>
</evidence>
<dbReference type="Gene3D" id="1.10.3720.10">
    <property type="entry name" value="MetI-like"/>
    <property type="match status" value="1"/>
</dbReference>
<name>A0A4U0FGI9_9BACL</name>
<comment type="subcellular location">
    <subcellularLocation>
        <location evidence="6">Cell membrane</location>
        <topology evidence="6">Multi-pass membrane protein</topology>
    </subcellularLocation>
    <subcellularLocation>
        <location evidence="1">Membrane</location>
        <topology evidence="1">Multi-pass membrane protein</topology>
    </subcellularLocation>
</comment>
<protein>
    <submittedName>
        <fullName evidence="8">ABC transporter permease</fullName>
    </submittedName>
</protein>
<feature type="domain" description="ABC transmembrane type-1" evidence="7">
    <location>
        <begin position="19"/>
        <end position="198"/>
    </location>
</feature>
<dbReference type="Pfam" id="PF00528">
    <property type="entry name" value="BPD_transp_1"/>
    <property type="match status" value="1"/>
</dbReference>
<reference evidence="8 9" key="1">
    <citation type="submission" date="2019-04" db="EMBL/GenBank/DDBJ databases">
        <title>Cohnella sp. nov., isolated from soil.</title>
        <authorList>
            <person name="Kim W."/>
        </authorList>
    </citation>
    <scope>NUCLEOTIDE SEQUENCE [LARGE SCALE GENOMIC DNA]</scope>
    <source>
        <strain evidence="8 9">CAU 1483</strain>
    </source>
</reference>